<protein>
    <submittedName>
        <fullName evidence="1">Uncharacterized protein</fullName>
    </submittedName>
</protein>
<dbReference type="PANTHER" id="PTHR46869">
    <property type="entry name" value="C2H2-LIKE ZINC FINGER PROTEIN"/>
    <property type="match status" value="1"/>
</dbReference>
<dbReference type="Proteomes" id="UP001141806">
    <property type="component" value="Unassembled WGS sequence"/>
</dbReference>
<dbReference type="OrthoDB" id="9451254at2759"/>
<dbReference type="AlphaFoldDB" id="A0A9Q0QNP1"/>
<keyword evidence="2" id="KW-1185">Reference proteome</keyword>
<comment type="caution">
    <text evidence="1">The sequence shown here is derived from an EMBL/GenBank/DDBJ whole genome shotgun (WGS) entry which is preliminary data.</text>
</comment>
<dbReference type="EMBL" id="JAMYWD010000007">
    <property type="protein sequence ID" value="KAJ4966074.1"/>
    <property type="molecule type" value="Genomic_DNA"/>
</dbReference>
<sequence length="124" mass="14073">MLLLLLSWRLSKNKKMYVAMCLMMLSRYVGQWGGLNSVAESSDNNSVVFEEARTRSSALDKRISGKGGRDFVCDDGDETLKSLKKKKPKDKKLESVVYENVQFERRRSEFHGTDSGLKCGLKES</sequence>
<proteinExistence type="predicted"/>
<evidence type="ECO:0000313" key="2">
    <source>
        <dbReference type="Proteomes" id="UP001141806"/>
    </source>
</evidence>
<reference evidence="1" key="1">
    <citation type="journal article" date="2023" name="Plant J.">
        <title>The genome of the king protea, Protea cynaroides.</title>
        <authorList>
            <person name="Chang J."/>
            <person name="Duong T.A."/>
            <person name="Schoeman C."/>
            <person name="Ma X."/>
            <person name="Roodt D."/>
            <person name="Barker N."/>
            <person name="Li Z."/>
            <person name="Van de Peer Y."/>
            <person name="Mizrachi E."/>
        </authorList>
    </citation>
    <scope>NUCLEOTIDE SEQUENCE</scope>
    <source>
        <tissue evidence="1">Young leaves</tissue>
    </source>
</reference>
<evidence type="ECO:0000313" key="1">
    <source>
        <dbReference type="EMBL" id="KAJ4966074.1"/>
    </source>
</evidence>
<name>A0A9Q0QNP1_9MAGN</name>
<accession>A0A9Q0QNP1</accession>
<dbReference type="PANTHER" id="PTHR46869:SF6">
    <property type="entry name" value="C2H2-TYPE DOMAIN-CONTAINING PROTEIN"/>
    <property type="match status" value="1"/>
</dbReference>
<organism evidence="1 2">
    <name type="scientific">Protea cynaroides</name>
    <dbReference type="NCBI Taxonomy" id="273540"/>
    <lineage>
        <taxon>Eukaryota</taxon>
        <taxon>Viridiplantae</taxon>
        <taxon>Streptophyta</taxon>
        <taxon>Embryophyta</taxon>
        <taxon>Tracheophyta</taxon>
        <taxon>Spermatophyta</taxon>
        <taxon>Magnoliopsida</taxon>
        <taxon>Proteales</taxon>
        <taxon>Proteaceae</taxon>
        <taxon>Protea</taxon>
    </lineage>
</organism>
<gene>
    <name evidence="1" type="ORF">NE237_017923</name>
</gene>